<protein>
    <submittedName>
        <fullName evidence="3">BZ3500_MvSof-1268-A1-R1_Chr5-2g08116 protein</fullName>
    </submittedName>
</protein>
<dbReference type="AlphaFoldDB" id="A0A2X0M9T5"/>
<feature type="domain" description="AB hydrolase-1" evidence="2">
    <location>
        <begin position="78"/>
        <end position="313"/>
    </location>
</feature>
<dbReference type="Proteomes" id="UP000249723">
    <property type="component" value="Unassembled WGS sequence"/>
</dbReference>
<name>A0A2X0M9T5_9BASI</name>
<dbReference type="InterPro" id="IPR029058">
    <property type="entry name" value="AB_hydrolase_fold"/>
</dbReference>
<dbReference type="Gene3D" id="3.40.50.1820">
    <property type="entry name" value="alpha/beta hydrolase"/>
    <property type="match status" value="1"/>
</dbReference>
<evidence type="ECO:0000259" key="2">
    <source>
        <dbReference type="Pfam" id="PF00561"/>
    </source>
</evidence>
<proteinExistence type="predicted"/>
<keyword evidence="4" id="KW-1185">Reference proteome</keyword>
<dbReference type="EMBL" id="FMWP01000018">
    <property type="protein sequence ID" value="SCZ92698.1"/>
    <property type="molecule type" value="Genomic_DNA"/>
</dbReference>
<dbReference type="SUPFAM" id="SSF53474">
    <property type="entry name" value="alpha/beta-Hydrolases"/>
    <property type="match status" value="1"/>
</dbReference>
<dbReference type="InterPro" id="IPR000073">
    <property type="entry name" value="AB_hydrolase_1"/>
</dbReference>
<gene>
    <name evidence="3" type="ORF">BZ3500_MVSOF-1268-A1-R1_CHR5-2G08116</name>
</gene>
<dbReference type="OrthoDB" id="19657at2759"/>
<organism evidence="3 4">
    <name type="scientific">Microbotryum saponariae</name>
    <dbReference type="NCBI Taxonomy" id="289078"/>
    <lineage>
        <taxon>Eukaryota</taxon>
        <taxon>Fungi</taxon>
        <taxon>Dikarya</taxon>
        <taxon>Basidiomycota</taxon>
        <taxon>Pucciniomycotina</taxon>
        <taxon>Microbotryomycetes</taxon>
        <taxon>Microbotryales</taxon>
        <taxon>Microbotryaceae</taxon>
        <taxon>Microbotryum</taxon>
    </lineage>
</organism>
<evidence type="ECO:0000313" key="3">
    <source>
        <dbReference type="EMBL" id="SCZ92698.1"/>
    </source>
</evidence>
<dbReference type="Pfam" id="PF00561">
    <property type="entry name" value="Abhydrolase_1"/>
    <property type="match status" value="1"/>
</dbReference>
<reference evidence="4" key="1">
    <citation type="submission" date="2016-10" db="EMBL/GenBank/DDBJ databases">
        <authorList>
            <person name="Jeantristanb JTB J.-T."/>
            <person name="Ricardo R."/>
        </authorList>
    </citation>
    <scope>NUCLEOTIDE SEQUENCE [LARGE SCALE GENOMIC DNA]</scope>
</reference>
<evidence type="ECO:0000313" key="4">
    <source>
        <dbReference type="Proteomes" id="UP000249723"/>
    </source>
</evidence>
<sequence length="496" mass="55847">MPYVTLPGSIELYWEAYGPRLDEQDPSGPATAWAEPQSPSTSTSTSYRSIELHPDGSLDLRTDIPTLIVLAPIWLDLSYCRSLFDRFAPQYQIFALENRSHGRSTRGPVMPSFDFFVSAADVAFAMEALSVPPSHVFCSGALAFQVGLKLCLLFPNQVLSLAIVGAGQLFAPPDHVEIFEELDQYWFFPVDEGDYYETLEALSEMFLSDYNNREDSASIELKDRIVNTFIRRYNPYRLPSALEVTRPNHRHPCLGTEDLSVVKQPVMLLHGGLDKCYPADTVRGEVPTWLQSSKEVDWHVIEGAPHLLALTHPELVNDYWAKFLARHSVLDSTRIPLDRDYALHVLAGLARHTNGEIAPEDILRRSGDDPHDFSLVTPLEVDLTRAQIVKFSQYGAEVCRLQFPGRYTADPWDVSVRTKKGRRSSQEEWTISRRHVLDDRIQAPRKPMNSQGISVSVLADRFETPASPLLPIRIREHLSSPLPGKNLSGRSSTQIP</sequence>
<feature type="region of interest" description="Disordered" evidence="1">
    <location>
        <begin position="23"/>
        <end position="48"/>
    </location>
</feature>
<accession>A0A2X0M9T5</accession>
<evidence type="ECO:0000256" key="1">
    <source>
        <dbReference type="SAM" id="MobiDB-lite"/>
    </source>
</evidence>